<feature type="transmembrane region" description="Helical" evidence="7">
    <location>
        <begin position="116"/>
        <end position="137"/>
    </location>
</feature>
<dbReference type="PANTHER" id="PTHR23501:SF174">
    <property type="entry name" value="MULTIDRUG EXPORT PROTEIN EMRB-RELATED"/>
    <property type="match status" value="1"/>
</dbReference>
<feature type="transmembrane region" description="Helical" evidence="7">
    <location>
        <begin position="28"/>
        <end position="50"/>
    </location>
</feature>
<evidence type="ECO:0000256" key="4">
    <source>
        <dbReference type="ARBA" id="ARBA00022692"/>
    </source>
</evidence>
<evidence type="ECO:0000256" key="6">
    <source>
        <dbReference type="ARBA" id="ARBA00023136"/>
    </source>
</evidence>
<organism evidence="9 10">
    <name type="scientific">Edaphobacter dinghuensis</name>
    <dbReference type="NCBI Taxonomy" id="1560005"/>
    <lineage>
        <taxon>Bacteria</taxon>
        <taxon>Pseudomonadati</taxon>
        <taxon>Acidobacteriota</taxon>
        <taxon>Terriglobia</taxon>
        <taxon>Terriglobales</taxon>
        <taxon>Acidobacteriaceae</taxon>
        <taxon>Edaphobacter</taxon>
    </lineage>
</organism>
<keyword evidence="5 7" id="KW-1133">Transmembrane helix</keyword>
<dbReference type="SUPFAM" id="SSF103473">
    <property type="entry name" value="MFS general substrate transporter"/>
    <property type="match status" value="1"/>
</dbReference>
<dbReference type="GO" id="GO:0005886">
    <property type="term" value="C:plasma membrane"/>
    <property type="evidence" value="ECO:0007669"/>
    <property type="project" value="UniProtKB-SubCell"/>
</dbReference>
<reference evidence="9" key="1">
    <citation type="journal article" date="2014" name="Int. J. Syst. Evol. Microbiol.">
        <title>Complete genome sequence of Corynebacterium casei LMG S-19264T (=DSM 44701T), isolated from a smear-ripened cheese.</title>
        <authorList>
            <consortium name="US DOE Joint Genome Institute (JGI-PGF)"/>
            <person name="Walter F."/>
            <person name="Albersmeier A."/>
            <person name="Kalinowski J."/>
            <person name="Ruckert C."/>
        </authorList>
    </citation>
    <scope>NUCLEOTIDE SEQUENCE</scope>
    <source>
        <strain evidence="9">CGMCC 1.12997</strain>
    </source>
</reference>
<dbReference type="Proteomes" id="UP000647241">
    <property type="component" value="Unassembled WGS sequence"/>
</dbReference>
<feature type="transmembrane region" description="Helical" evidence="7">
    <location>
        <begin position="469"/>
        <end position="486"/>
    </location>
</feature>
<sequence length="533" mass="59108">MEVLDTSIANVALPYIAGNLSSSLDESVWVLTSYLVANAIVLPTSGWISGRIGRKRFYLISIFLFTLSSFFCGIAPNLTALIFFRILQGLGGGGLQPTTQAILADVFPKERIASAFTLYSIVIVLAPTLGPVLGGWLSDNCGWRWIFFLNIPFGIAAYFMNRELQPETEIVQPRGSQIDYLGLSGVALGLGCLEYVMDRGERSDWFASPAITVCAIISGAALTLLVYHQLYRSKHPILQLRLLANRNFLLANVMIFFTYFARYASTTLLPEFTHGMLNYTATDSGLVLSPGSFVLLLFLPLVTWLMKHVDLRILIFSGLMVTSFSFYRLSSLSLAVDYSIIVKFRILESSGVALFLTPVSVLAYSQLKSGKNDAAASLYGLFRNLGSAIGISTVNTMLVRRAQVHRVYLGANITSGLPMLREAFAAPLCILQTHGGDSFSTAAMRSLGLLNEELNRQATILTYMDCFRLLMWISICLSPVALFFTIQRKQKPKSPSRVFSVKRAYRFEDTNNEKMKTRHTLEELPEEETLEGV</sequence>
<comment type="caution">
    <text evidence="9">The sequence shown here is derived from an EMBL/GenBank/DDBJ whole genome shotgun (WGS) entry which is preliminary data.</text>
</comment>
<dbReference type="GO" id="GO:0022857">
    <property type="term" value="F:transmembrane transporter activity"/>
    <property type="evidence" value="ECO:0007669"/>
    <property type="project" value="InterPro"/>
</dbReference>
<gene>
    <name evidence="9" type="ORF">GCM10011585_35040</name>
</gene>
<dbReference type="AlphaFoldDB" id="A0A917HSK6"/>
<feature type="transmembrane region" description="Helical" evidence="7">
    <location>
        <begin position="209"/>
        <end position="227"/>
    </location>
</feature>
<dbReference type="PROSITE" id="PS50850">
    <property type="entry name" value="MFS"/>
    <property type="match status" value="1"/>
</dbReference>
<evidence type="ECO:0000313" key="10">
    <source>
        <dbReference type="Proteomes" id="UP000647241"/>
    </source>
</evidence>
<evidence type="ECO:0000256" key="7">
    <source>
        <dbReference type="SAM" id="Phobius"/>
    </source>
</evidence>
<dbReference type="PANTHER" id="PTHR23501">
    <property type="entry name" value="MAJOR FACILITATOR SUPERFAMILY"/>
    <property type="match status" value="1"/>
</dbReference>
<evidence type="ECO:0000313" key="9">
    <source>
        <dbReference type="EMBL" id="GGG87924.1"/>
    </source>
</evidence>
<evidence type="ECO:0000256" key="2">
    <source>
        <dbReference type="ARBA" id="ARBA00022448"/>
    </source>
</evidence>
<dbReference type="InterPro" id="IPR020846">
    <property type="entry name" value="MFS_dom"/>
</dbReference>
<dbReference type="InterPro" id="IPR004638">
    <property type="entry name" value="EmrB-like"/>
</dbReference>
<feature type="transmembrane region" description="Helical" evidence="7">
    <location>
        <begin position="313"/>
        <end position="330"/>
    </location>
</feature>
<evidence type="ECO:0000259" key="8">
    <source>
        <dbReference type="PROSITE" id="PS50850"/>
    </source>
</evidence>
<keyword evidence="2" id="KW-0813">Transport</keyword>
<feature type="transmembrane region" description="Helical" evidence="7">
    <location>
        <begin position="57"/>
        <end position="76"/>
    </location>
</feature>
<accession>A0A917HSK6</accession>
<dbReference type="Pfam" id="PF07690">
    <property type="entry name" value="MFS_1"/>
    <property type="match status" value="1"/>
</dbReference>
<comment type="subcellular location">
    <subcellularLocation>
        <location evidence="1">Cell membrane</location>
        <topology evidence="1">Multi-pass membrane protein</topology>
    </subcellularLocation>
</comment>
<dbReference type="EMBL" id="BMGT01000004">
    <property type="protein sequence ID" value="GGG87924.1"/>
    <property type="molecule type" value="Genomic_DNA"/>
</dbReference>
<evidence type="ECO:0000256" key="1">
    <source>
        <dbReference type="ARBA" id="ARBA00004651"/>
    </source>
</evidence>
<dbReference type="NCBIfam" id="TIGR00711">
    <property type="entry name" value="efflux_EmrB"/>
    <property type="match status" value="1"/>
</dbReference>
<reference evidence="9" key="2">
    <citation type="submission" date="2020-09" db="EMBL/GenBank/DDBJ databases">
        <authorList>
            <person name="Sun Q."/>
            <person name="Zhou Y."/>
        </authorList>
    </citation>
    <scope>NUCLEOTIDE SEQUENCE</scope>
    <source>
        <strain evidence="9">CGMCC 1.12997</strain>
    </source>
</reference>
<evidence type="ECO:0000256" key="5">
    <source>
        <dbReference type="ARBA" id="ARBA00022989"/>
    </source>
</evidence>
<dbReference type="Gene3D" id="1.20.1250.20">
    <property type="entry name" value="MFS general substrate transporter like domains"/>
    <property type="match status" value="1"/>
</dbReference>
<keyword evidence="3" id="KW-1003">Cell membrane</keyword>
<feature type="transmembrane region" description="Helical" evidence="7">
    <location>
        <begin position="285"/>
        <end position="306"/>
    </location>
</feature>
<dbReference type="InterPro" id="IPR011701">
    <property type="entry name" value="MFS"/>
</dbReference>
<keyword evidence="6 7" id="KW-0472">Membrane</keyword>
<feature type="transmembrane region" description="Helical" evidence="7">
    <location>
        <begin position="143"/>
        <end position="160"/>
    </location>
</feature>
<name>A0A917HSK6_9BACT</name>
<proteinExistence type="predicted"/>
<dbReference type="CDD" id="cd17503">
    <property type="entry name" value="MFS_LmrB_MDR_like"/>
    <property type="match status" value="1"/>
</dbReference>
<dbReference type="Gene3D" id="1.20.1720.10">
    <property type="entry name" value="Multidrug resistance protein D"/>
    <property type="match status" value="1"/>
</dbReference>
<evidence type="ECO:0000256" key="3">
    <source>
        <dbReference type="ARBA" id="ARBA00022475"/>
    </source>
</evidence>
<dbReference type="InterPro" id="IPR036259">
    <property type="entry name" value="MFS_trans_sf"/>
</dbReference>
<keyword evidence="4 7" id="KW-0812">Transmembrane</keyword>
<feature type="transmembrane region" description="Helical" evidence="7">
    <location>
        <begin position="248"/>
        <end position="265"/>
    </location>
</feature>
<keyword evidence="10" id="KW-1185">Reference proteome</keyword>
<feature type="domain" description="Major facilitator superfamily (MFS) profile" evidence="8">
    <location>
        <begin position="1"/>
        <end position="491"/>
    </location>
</feature>
<protein>
    <submittedName>
        <fullName evidence="9">MFS transporter</fullName>
    </submittedName>
</protein>